<evidence type="ECO:0000313" key="1">
    <source>
        <dbReference type="EMBL" id="ORX92026.1"/>
    </source>
</evidence>
<evidence type="ECO:0008006" key="3">
    <source>
        <dbReference type="Google" id="ProtNLM"/>
    </source>
</evidence>
<keyword evidence="2" id="KW-1185">Reference proteome</keyword>
<dbReference type="SMART" id="SM00028">
    <property type="entry name" value="TPR"/>
    <property type="match status" value="2"/>
</dbReference>
<dbReference type="Pfam" id="PF13181">
    <property type="entry name" value="TPR_8"/>
    <property type="match status" value="1"/>
</dbReference>
<protein>
    <recommendedName>
        <fullName evidence="3">TPR-like protein</fullName>
    </recommendedName>
</protein>
<organism evidence="1 2">
    <name type="scientific">Basidiobolus meristosporus CBS 931.73</name>
    <dbReference type="NCBI Taxonomy" id="1314790"/>
    <lineage>
        <taxon>Eukaryota</taxon>
        <taxon>Fungi</taxon>
        <taxon>Fungi incertae sedis</taxon>
        <taxon>Zoopagomycota</taxon>
        <taxon>Entomophthoromycotina</taxon>
        <taxon>Basidiobolomycetes</taxon>
        <taxon>Basidiobolales</taxon>
        <taxon>Basidiobolaceae</taxon>
        <taxon>Basidiobolus</taxon>
    </lineage>
</organism>
<reference evidence="1 2" key="1">
    <citation type="submission" date="2016-07" db="EMBL/GenBank/DDBJ databases">
        <title>Pervasive Adenine N6-methylation of Active Genes in Fungi.</title>
        <authorList>
            <consortium name="DOE Joint Genome Institute"/>
            <person name="Mondo S.J."/>
            <person name="Dannebaum R.O."/>
            <person name="Kuo R.C."/>
            <person name="Labutti K."/>
            <person name="Haridas S."/>
            <person name="Kuo A."/>
            <person name="Salamov A."/>
            <person name="Ahrendt S.R."/>
            <person name="Lipzen A."/>
            <person name="Sullivan W."/>
            <person name="Andreopoulos W.B."/>
            <person name="Clum A."/>
            <person name="Lindquist E."/>
            <person name="Daum C."/>
            <person name="Ramamoorthy G.K."/>
            <person name="Gryganskyi A."/>
            <person name="Culley D."/>
            <person name="Magnuson J.K."/>
            <person name="James T.Y."/>
            <person name="O'Malley M.A."/>
            <person name="Stajich J.E."/>
            <person name="Spatafora J.W."/>
            <person name="Visel A."/>
            <person name="Grigoriev I.V."/>
        </authorList>
    </citation>
    <scope>NUCLEOTIDE SEQUENCE [LARGE SCALE GENOMIC DNA]</scope>
    <source>
        <strain evidence="1 2">CBS 931.73</strain>
    </source>
</reference>
<comment type="caution">
    <text evidence="1">The sequence shown here is derived from an EMBL/GenBank/DDBJ whole genome shotgun (WGS) entry which is preliminary data.</text>
</comment>
<dbReference type="InterPro" id="IPR019734">
    <property type="entry name" value="TPR_rpt"/>
</dbReference>
<dbReference type="InParanoid" id="A0A1Y1Y2T8"/>
<dbReference type="OrthoDB" id="5558000at2759"/>
<dbReference type="AlphaFoldDB" id="A0A1Y1Y2T8"/>
<dbReference type="Gene3D" id="1.25.40.10">
    <property type="entry name" value="Tetratricopeptide repeat domain"/>
    <property type="match status" value="1"/>
</dbReference>
<dbReference type="Proteomes" id="UP000193498">
    <property type="component" value="Unassembled WGS sequence"/>
</dbReference>
<dbReference type="InterPro" id="IPR011990">
    <property type="entry name" value="TPR-like_helical_dom_sf"/>
</dbReference>
<evidence type="ECO:0000313" key="2">
    <source>
        <dbReference type="Proteomes" id="UP000193498"/>
    </source>
</evidence>
<dbReference type="SUPFAM" id="SSF48452">
    <property type="entry name" value="TPR-like"/>
    <property type="match status" value="1"/>
</dbReference>
<dbReference type="EMBL" id="MCFE01000296">
    <property type="protein sequence ID" value="ORX92026.1"/>
    <property type="molecule type" value="Genomic_DNA"/>
</dbReference>
<gene>
    <name evidence="1" type="ORF">K493DRAFT_46381</name>
</gene>
<sequence length="137" mass="15301">MSTSSSLPLDALIQVNVFSNAALKLRQEGKHQEAIPLFAKVTSIIENIPDRSQLSLLRQVHSDSYWNLATSYLETGNVAKAEFAYTRCLDLRKGSPSAELEVLEKLVCVYDLLDKKEMATNLTKRMAKVRAQLDSEA</sequence>
<name>A0A1Y1Y2T8_9FUNG</name>
<proteinExistence type="predicted"/>
<accession>A0A1Y1Y2T8</accession>